<gene>
    <name evidence="1" type="ORF">AVEN_44431_1</name>
</gene>
<dbReference type="EMBL" id="BGPR01144036">
    <property type="protein sequence ID" value="GBN73411.1"/>
    <property type="molecule type" value="Genomic_DNA"/>
</dbReference>
<sequence length="116" mass="13491">MRSAASCHLSLSPSIAMPVHEVQTGIYLKLIELHFQSFRKFLLAFIIHEFNWDSRLIPVVLKSRNYLRRERVRWKIWLLITAARRGVSASFTLILNNAKEAKTDICVKFTLAENFS</sequence>
<reference evidence="1 2" key="1">
    <citation type="journal article" date="2019" name="Sci. Rep.">
        <title>Orb-weaving spider Araneus ventricosus genome elucidates the spidroin gene catalogue.</title>
        <authorList>
            <person name="Kono N."/>
            <person name="Nakamura H."/>
            <person name="Ohtoshi R."/>
            <person name="Moran D.A.P."/>
            <person name="Shinohara A."/>
            <person name="Yoshida Y."/>
            <person name="Fujiwara M."/>
            <person name="Mori M."/>
            <person name="Tomita M."/>
            <person name="Arakawa K."/>
        </authorList>
    </citation>
    <scope>NUCLEOTIDE SEQUENCE [LARGE SCALE GENOMIC DNA]</scope>
</reference>
<accession>A0A4Y2RCL5</accession>
<comment type="caution">
    <text evidence="1">The sequence shown here is derived from an EMBL/GenBank/DDBJ whole genome shotgun (WGS) entry which is preliminary data.</text>
</comment>
<protein>
    <submittedName>
        <fullName evidence="1">Uncharacterized protein</fullName>
    </submittedName>
</protein>
<evidence type="ECO:0000313" key="1">
    <source>
        <dbReference type="EMBL" id="GBN73411.1"/>
    </source>
</evidence>
<dbReference type="Proteomes" id="UP000499080">
    <property type="component" value="Unassembled WGS sequence"/>
</dbReference>
<proteinExistence type="predicted"/>
<keyword evidence="2" id="KW-1185">Reference proteome</keyword>
<name>A0A4Y2RCL5_ARAVE</name>
<organism evidence="1 2">
    <name type="scientific">Araneus ventricosus</name>
    <name type="common">Orbweaver spider</name>
    <name type="synonym">Epeira ventricosa</name>
    <dbReference type="NCBI Taxonomy" id="182803"/>
    <lineage>
        <taxon>Eukaryota</taxon>
        <taxon>Metazoa</taxon>
        <taxon>Ecdysozoa</taxon>
        <taxon>Arthropoda</taxon>
        <taxon>Chelicerata</taxon>
        <taxon>Arachnida</taxon>
        <taxon>Araneae</taxon>
        <taxon>Araneomorphae</taxon>
        <taxon>Entelegynae</taxon>
        <taxon>Araneoidea</taxon>
        <taxon>Araneidae</taxon>
        <taxon>Araneus</taxon>
    </lineage>
</organism>
<evidence type="ECO:0000313" key="2">
    <source>
        <dbReference type="Proteomes" id="UP000499080"/>
    </source>
</evidence>
<dbReference type="AlphaFoldDB" id="A0A4Y2RCL5"/>